<feature type="region of interest" description="Disordered" evidence="2">
    <location>
        <begin position="951"/>
        <end position="1002"/>
    </location>
</feature>
<feature type="compositionally biased region" description="Acidic residues" evidence="2">
    <location>
        <begin position="927"/>
        <end position="936"/>
    </location>
</feature>
<evidence type="ECO:0000256" key="1">
    <source>
        <dbReference type="SAM" id="Coils"/>
    </source>
</evidence>
<dbReference type="AlphaFoldDB" id="A0A7C2K1A8"/>
<organism evidence="4">
    <name type="scientific">Schlesneria paludicola</name>
    <dbReference type="NCBI Taxonomy" id="360056"/>
    <lineage>
        <taxon>Bacteria</taxon>
        <taxon>Pseudomonadati</taxon>
        <taxon>Planctomycetota</taxon>
        <taxon>Planctomycetia</taxon>
        <taxon>Planctomycetales</taxon>
        <taxon>Planctomycetaceae</taxon>
        <taxon>Schlesneria</taxon>
    </lineage>
</organism>
<protein>
    <recommendedName>
        <fullName evidence="3">FHA domain-containing protein</fullName>
    </recommendedName>
</protein>
<dbReference type="SUPFAM" id="SSF49879">
    <property type="entry name" value="SMAD/FHA domain"/>
    <property type="match status" value="1"/>
</dbReference>
<feature type="compositionally biased region" description="Basic and acidic residues" evidence="2">
    <location>
        <begin position="1124"/>
        <end position="1134"/>
    </location>
</feature>
<evidence type="ECO:0000313" key="4">
    <source>
        <dbReference type="EMBL" id="HEN15803.1"/>
    </source>
</evidence>
<name>A0A7C2K1A8_9PLAN</name>
<dbReference type="Pfam" id="PF00498">
    <property type="entry name" value="FHA"/>
    <property type="match status" value="1"/>
</dbReference>
<gene>
    <name evidence="4" type="ORF">ENQ76_10095</name>
</gene>
<feature type="compositionally biased region" description="Acidic residues" evidence="2">
    <location>
        <begin position="604"/>
        <end position="619"/>
    </location>
</feature>
<dbReference type="InterPro" id="IPR000253">
    <property type="entry name" value="FHA_dom"/>
</dbReference>
<dbReference type="InterPro" id="IPR008984">
    <property type="entry name" value="SMAD_FHA_dom_sf"/>
</dbReference>
<feature type="region of interest" description="Disordered" evidence="2">
    <location>
        <begin position="518"/>
        <end position="570"/>
    </location>
</feature>
<dbReference type="Gene3D" id="2.60.200.20">
    <property type="match status" value="1"/>
</dbReference>
<keyword evidence="1" id="KW-0175">Coiled coil</keyword>
<feature type="coiled-coil region" evidence="1">
    <location>
        <begin position="280"/>
        <end position="494"/>
    </location>
</feature>
<feature type="domain" description="FHA" evidence="3">
    <location>
        <begin position="41"/>
        <end position="102"/>
    </location>
</feature>
<proteinExistence type="predicted"/>
<feature type="region of interest" description="Disordered" evidence="2">
    <location>
        <begin position="1116"/>
        <end position="1176"/>
    </location>
</feature>
<comment type="caution">
    <text evidence="4">The sequence shown here is derived from an EMBL/GenBank/DDBJ whole genome shotgun (WGS) entry which is preliminary data.</text>
</comment>
<evidence type="ECO:0000256" key="2">
    <source>
        <dbReference type="SAM" id="MobiDB-lite"/>
    </source>
</evidence>
<feature type="region of interest" description="Disordered" evidence="2">
    <location>
        <begin position="586"/>
        <end position="622"/>
    </location>
</feature>
<feature type="region of interest" description="Disordered" evidence="2">
    <location>
        <begin position="905"/>
        <end position="936"/>
    </location>
</feature>
<dbReference type="CDD" id="cd00060">
    <property type="entry name" value="FHA"/>
    <property type="match status" value="1"/>
</dbReference>
<reference evidence="4" key="1">
    <citation type="journal article" date="2020" name="mSystems">
        <title>Genome- and Community-Level Interaction Insights into Carbon Utilization and Element Cycling Functions of Hydrothermarchaeota in Hydrothermal Sediment.</title>
        <authorList>
            <person name="Zhou Z."/>
            <person name="Liu Y."/>
            <person name="Xu W."/>
            <person name="Pan J."/>
            <person name="Luo Z.H."/>
            <person name="Li M."/>
        </authorList>
    </citation>
    <scope>NUCLEOTIDE SEQUENCE [LARGE SCALE GENOMIC DNA]</scope>
    <source>
        <strain evidence="4">SpSt-339</strain>
    </source>
</reference>
<feature type="region of interest" description="Disordered" evidence="2">
    <location>
        <begin position="727"/>
        <end position="761"/>
    </location>
</feature>
<dbReference type="EMBL" id="DSOK01000289">
    <property type="protein sequence ID" value="HEN15803.1"/>
    <property type="molecule type" value="Genomic_DNA"/>
</dbReference>
<evidence type="ECO:0000259" key="3">
    <source>
        <dbReference type="Pfam" id="PF00498"/>
    </source>
</evidence>
<feature type="coiled-coil region" evidence="1">
    <location>
        <begin position="640"/>
        <end position="692"/>
    </location>
</feature>
<sequence length="1176" mass="128802">MAALASPPFAQSTPTTAALPLVLEPPRHVPLNPCLLTPGQIRIGSGPDNQIRLSLDGIAAEHAVILVGTHRVAVRAWDPRTWLNDGPVREAPLRPGDRLSLGPISFRVRRATADELLAGWPAPEVRPAAAPGSGPGVETALPPVPAAAAPAEALPTVSETVAATDPLTSMVQVLGPFVPALLTETVTPSALEGTAKIEPVIEIAPPVASVTSAVMTSEVVSDALPSRSRDGGEAREPLAEMLRQHAELCRIRQELDAARRAWQAESAARDQALAAESVRLSRQQEEVQQSRLALERRENQWAERQLMLDRREQEIRATEASLRQIERELADERTRIETLADETRRQLEAESARQASDWQAWERQQQELLAELAAQSEDLQQQQQALAANQARLEGMELALLQTRRELEHMRRDLQAERDRLIADRQTFLAEREAWAAQQQIREQQQQIRDLEAAERAEQLRRQQEQMTAEVRQRARAQAELQAAQQQLQHERRLFAEQQLSWQQERDAAWQELAERRRRLDADADSRPASSWQLRWEDPAPTETSAAVVETEPQDVDAPAIPVLTSPTEGNWAAESGWSIAADLPSQEPVEPAAAPQGELTDHLEDESEAELTEDDGDLDQERADVQAALDALAQRFEEFSQLEQRLTHKHDELRELQQDLSVREAALEADREALGLERAAFEAERIEWEEERQAWSDSVEEEQARRVAWEIARQAAAAELAAERQRWSRHLTELSEPSGTGLPPSLESPRREQAAETETVSASLMDALSRALAEPIVDVSVPAEDAHALAEQPLPVEATPQSDSELSLPREFVAEPMSESEAATEPETSADAAAGVWGLQAAAAQAESAERTPDLRSELARLFDLPPDFAAHHHEVVAPDEHATSGVSIGDAPDASAAWRFAPSDGESATSAEDLPSEESCLTAADQDEDELPEEDSIEAYMARLLARTRKGGELPGTDQRQTIEDAPASMHRSPGNDVASEQRLASDELLEPPEPRVKLDPEATRAELQSFRELANLSARKALATHSRKSTQTELAIRSALGLVSGAGLAFCLTMPWRGGSIPWGATVGCALATGWMGYRVWQTQRKLLLLEATAEPAAMPADPEVAIDPVSTAAAADEETERLPPKPDIATHSEPATLTDHPATNWATSGSLWDDVWSAKTPTSGDAPPPSEP</sequence>
<accession>A0A7C2K1A8</accession>